<dbReference type="GO" id="GO:0005886">
    <property type="term" value="C:plasma membrane"/>
    <property type="evidence" value="ECO:0007669"/>
    <property type="project" value="TreeGrafter"/>
</dbReference>
<feature type="domain" description="HD" evidence="6">
    <location>
        <begin position="127"/>
        <end position="227"/>
    </location>
</feature>
<dbReference type="InterPro" id="IPR045600">
    <property type="entry name" value="RelA/SpoT_AH_RIS"/>
</dbReference>
<dbReference type="Gene3D" id="3.30.460.10">
    <property type="entry name" value="Beta Polymerase, domain 2"/>
    <property type="match status" value="1"/>
</dbReference>
<dbReference type="CDD" id="cd01668">
    <property type="entry name" value="TGS_RSH"/>
    <property type="match status" value="1"/>
</dbReference>
<evidence type="ECO:0000256" key="2">
    <source>
        <dbReference type="ARBA" id="ARBA00013251"/>
    </source>
</evidence>
<evidence type="ECO:0000256" key="1">
    <source>
        <dbReference type="ARBA" id="ARBA00004976"/>
    </source>
</evidence>
<dbReference type="SMART" id="SM00471">
    <property type="entry name" value="HDc"/>
    <property type="match status" value="1"/>
</dbReference>
<dbReference type="InterPro" id="IPR012676">
    <property type="entry name" value="TGS-like"/>
</dbReference>
<dbReference type="PANTHER" id="PTHR21262">
    <property type="entry name" value="GUANOSINE-3',5'-BIS DIPHOSPHATE 3'-PYROPHOSPHOHYDROLASE"/>
    <property type="match status" value="1"/>
</dbReference>
<evidence type="ECO:0000259" key="5">
    <source>
        <dbReference type="PROSITE" id="PS51671"/>
    </source>
</evidence>
<feature type="domain" description="ACT" evidence="5">
    <location>
        <begin position="740"/>
        <end position="814"/>
    </location>
</feature>
<dbReference type="CDD" id="cd00077">
    <property type="entry name" value="HDc"/>
    <property type="match status" value="1"/>
</dbReference>
<dbReference type="GO" id="GO:0015969">
    <property type="term" value="P:guanosine tetraphosphate metabolic process"/>
    <property type="evidence" value="ECO:0007669"/>
    <property type="project" value="InterPro"/>
</dbReference>
<dbReference type="Pfam" id="PF13291">
    <property type="entry name" value="ACT_4"/>
    <property type="match status" value="1"/>
</dbReference>
<dbReference type="InterPro" id="IPR006674">
    <property type="entry name" value="HD_domain"/>
</dbReference>
<comment type="function">
    <text evidence="4">In eubacteria ppGpp (guanosine 3'-diphosphate 5'-diphosphate) is a mediator of the stringent response that coordinates a variety of cellular activities in response to changes in nutritional abundance.</text>
</comment>
<evidence type="ECO:0000313" key="8">
    <source>
        <dbReference type="EMBL" id="GFO94699.1"/>
    </source>
</evidence>
<accession>A0AAI9NYZ8</accession>
<dbReference type="InterPro" id="IPR043519">
    <property type="entry name" value="NT_sf"/>
</dbReference>
<protein>
    <recommendedName>
        <fullName evidence="2">GTP diphosphokinase</fullName>
        <ecNumber evidence="2">2.7.6.5</ecNumber>
    </recommendedName>
</protein>
<dbReference type="PROSITE" id="PS51880">
    <property type="entry name" value="TGS"/>
    <property type="match status" value="1"/>
</dbReference>
<dbReference type="InterPro" id="IPR003607">
    <property type="entry name" value="HD/PDEase_dom"/>
</dbReference>
<evidence type="ECO:0000256" key="3">
    <source>
        <dbReference type="ARBA" id="ARBA00048244"/>
    </source>
</evidence>
<dbReference type="Gene3D" id="3.10.20.30">
    <property type="match status" value="1"/>
</dbReference>
<dbReference type="Pfam" id="PF13328">
    <property type="entry name" value="HD_4"/>
    <property type="match status" value="1"/>
</dbReference>
<reference evidence="8" key="1">
    <citation type="submission" date="2020-06" db="EMBL/GenBank/DDBJ databases">
        <title>Characterization of fructooligosaccharide metabolism and fructooligosaccharide-degrading enzymes in human commensal butyrate producers.</title>
        <authorList>
            <person name="Tanno H."/>
            <person name="Fujii T."/>
            <person name="Hirano K."/>
            <person name="Maeno S."/>
            <person name="Tonozuka T."/>
            <person name="Sakamoto M."/>
            <person name="Ohkuma M."/>
            <person name="Tochio T."/>
            <person name="Endo A."/>
        </authorList>
    </citation>
    <scope>NUCLEOTIDE SEQUENCE</scope>
    <source>
        <strain evidence="8">JCM 31265</strain>
    </source>
</reference>
<feature type="domain" description="TGS" evidence="7">
    <location>
        <begin position="472"/>
        <end position="533"/>
    </location>
</feature>
<comment type="pathway">
    <text evidence="1">Purine metabolism; ppGpp biosynthesis; ppGpp from GTP: step 1/2.</text>
</comment>
<dbReference type="GO" id="GO:0008728">
    <property type="term" value="F:GTP diphosphokinase activity"/>
    <property type="evidence" value="ECO:0007669"/>
    <property type="project" value="UniProtKB-EC"/>
</dbReference>
<dbReference type="SUPFAM" id="SSF109604">
    <property type="entry name" value="HD-domain/PDEase-like"/>
    <property type="match status" value="1"/>
</dbReference>
<dbReference type="PROSITE" id="PS51671">
    <property type="entry name" value="ACT"/>
    <property type="match status" value="1"/>
</dbReference>
<dbReference type="Pfam" id="PF04607">
    <property type="entry name" value="RelA_SpoT"/>
    <property type="match status" value="1"/>
</dbReference>
<dbReference type="InterPro" id="IPR033655">
    <property type="entry name" value="TGS_RelA/SpoT"/>
</dbReference>
<dbReference type="CDD" id="cd04876">
    <property type="entry name" value="ACT_RelA-SpoT"/>
    <property type="match status" value="1"/>
</dbReference>
<dbReference type="SUPFAM" id="SSF55021">
    <property type="entry name" value="ACT-like"/>
    <property type="match status" value="1"/>
</dbReference>
<dbReference type="InterPro" id="IPR045865">
    <property type="entry name" value="ACT-like_dom_sf"/>
</dbReference>
<comment type="catalytic activity">
    <reaction evidence="3">
        <text>GTP + ATP = guanosine 3'-diphosphate 5'-triphosphate + AMP</text>
        <dbReference type="Rhea" id="RHEA:22088"/>
        <dbReference type="ChEBI" id="CHEBI:30616"/>
        <dbReference type="ChEBI" id="CHEBI:37565"/>
        <dbReference type="ChEBI" id="CHEBI:142410"/>
        <dbReference type="ChEBI" id="CHEBI:456215"/>
        <dbReference type="EC" id="2.7.6.5"/>
    </reaction>
</comment>
<dbReference type="RefSeq" id="WP_055222428.1">
    <property type="nucleotide sequence ID" value="NZ_BLYL01000009.1"/>
</dbReference>
<dbReference type="SMART" id="SM00954">
    <property type="entry name" value="RelA_SpoT"/>
    <property type="match status" value="1"/>
</dbReference>
<dbReference type="Pfam" id="PF19296">
    <property type="entry name" value="RelA_AH_RIS"/>
    <property type="match status" value="1"/>
</dbReference>
<dbReference type="SUPFAM" id="SSF81271">
    <property type="entry name" value="TGS-like"/>
    <property type="match status" value="1"/>
</dbReference>
<dbReference type="Gene3D" id="1.10.3210.10">
    <property type="entry name" value="Hypothetical protein af1432"/>
    <property type="match status" value="1"/>
</dbReference>
<proteinExistence type="inferred from homology"/>
<comment type="caution">
    <text evidence="8">The sequence shown here is derived from an EMBL/GenBank/DDBJ whole genome shotgun (WGS) entry which is preliminary data.</text>
</comment>
<organism evidence="8 9">
    <name type="scientific">Coprococcus eutactus</name>
    <dbReference type="NCBI Taxonomy" id="33043"/>
    <lineage>
        <taxon>Bacteria</taxon>
        <taxon>Bacillati</taxon>
        <taxon>Bacillota</taxon>
        <taxon>Clostridia</taxon>
        <taxon>Lachnospirales</taxon>
        <taxon>Lachnospiraceae</taxon>
        <taxon>Coprococcus</taxon>
    </lineage>
</organism>
<dbReference type="SUPFAM" id="SSF81301">
    <property type="entry name" value="Nucleotidyltransferase"/>
    <property type="match status" value="1"/>
</dbReference>
<comment type="similarity">
    <text evidence="4">Belongs to the relA/spoT family.</text>
</comment>
<dbReference type="EMBL" id="BLYL01000009">
    <property type="protein sequence ID" value="GFO94699.1"/>
    <property type="molecule type" value="Genomic_DNA"/>
</dbReference>
<dbReference type="InterPro" id="IPR004095">
    <property type="entry name" value="TGS"/>
</dbReference>
<gene>
    <name evidence="8" type="primary">spoT</name>
    <name evidence="8" type="ORF">COEU31_17450</name>
</gene>
<dbReference type="FunFam" id="1.10.3210.10:FF:000001">
    <property type="entry name" value="GTP pyrophosphokinase RelA"/>
    <property type="match status" value="1"/>
</dbReference>
<evidence type="ECO:0000259" key="6">
    <source>
        <dbReference type="PROSITE" id="PS51831"/>
    </source>
</evidence>
<dbReference type="EC" id="2.7.6.5" evidence="2"/>
<dbReference type="PANTHER" id="PTHR21262:SF31">
    <property type="entry name" value="GTP PYROPHOSPHOKINASE"/>
    <property type="match status" value="1"/>
</dbReference>
<dbReference type="FunFam" id="3.10.20.30:FF:000002">
    <property type="entry name" value="GTP pyrophosphokinase (RelA/SpoT)"/>
    <property type="match status" value="1"/>
</dbReference>
<dbReference type="InterPro" id="IPR002912">
    <property type="entry name" value="ACT_dom"/>
</dbReference>
<name>A0AAI9NYZ8_9FIRM</name>
<dbReference type="FunFam" id="3.30.460.10:FF:000001">
    <property type="entry name" value="GTP pyrophosphokinase RelA"/>
    <property type="match status" value="1"/>
</dbReference>
<dbReference type="NCBIfam" id="TIGR00691">
    <property type="entry name" value="spoT_relA"/>
    <property type="match status" value="1"/>
</dbReference>
<evidence type="ECO:0000259" key="7">
    <source>
        <dbReference type="PROSITE" id="PS51880"/>
    </source>
</evidence>
<dbReference type="InterPro" id="IPR012675">
    <property type="entry name" value="Beta-grasp_dom_sf"/>
</dbReference>
<dbReference type="InterPro" id="IPR004811">
    <property type="entry name" value="RelA/Spo_fam"/>
</dbReference>
<dbReference type="Gene3D" id="3.30.70.260">
    <property type="match status" value="1"/>
</dbReference>
<dbReference type="Proteomes" id="UP000660047">
    <property type="component" value="Unassembled WGS sequence"/>
</dbReference>
<dbReference type="Pfam" id="PF02824">
    <property type="entry name" value="TGS"/>
    <property type="match status" value="1"/>
</dbReference>
<dbReference type="CDD" id="cd05399">
    <property type="entry name" value="NT_Rel-Spo_like"/>
    <property type="match status" value="1"/>
</dbReference>
<sequence length="814" mass="92292">MGETLDKTQDNIIAQETKRAAEAGVITSEQATKDGIAAIEKALASGKNVPQNELIKLEEQANKQMKAKREIDLSTPADFTPPEELYKELISRILTYHPSADITMIEKAYKVADAAHKGQLRKSGEPYIMHPLNVAIILAELELDKETIVAGILHDVVEDTVMTSEEIAAEFSEEVAFLVDGVTKLTQLKMTTDKIEVQAENLRKMFLSMAKDIRVILIKLADRLHNLRTLQYQSPEKQIEKARETMDIYAPIAHRLGISKIKVELDDLSMMYLMPDVYKDLKAQIDEKLTERDAYIKRVVADVKKHIDNAGLEAEIDGRVKHFFSIYKKMKNQNKTLDQIYDIFAVRIKVNTVRDCYSALGIIHEMYKPIPGRFKDYIAMPKSNMYQSLHTTLIGPEGQPFEIQIRTYEMHRTAEYGIAAHWKYKENITGTVMQKEEEKLSWLRQILEWQRDTDDNKEFMSFVKTDLDLFAEQVYCFTPAGDVKNLPSGSTPIDFAYAIHTAVGNKMVGARINGRQVPIDTKLNNGDRVEIITSQNSTGPSRDWLNIVKSTQARTKINQWFKHQLKDENISRGRELILNYCKSKGIDYSMYSKPEYQEKIYKKYNFQDWDSIVAAVGHGGIKEGQIVNRLIDEYNKEHKPQSATNAEVLDEYSVKKNHGNHTGKGGIIVNGIDDVAVRFSKCCSPVPGDEIIGFITRGRGVSIHRTDCVNVLCMSEADRARVIEAEWKDDAVASNTYMTEINIYADDRNGILFDITKILSEANINVNSINSRTSKQGKATITISFAIKSKEQLNTIIAKIRNVDNIIDIERTTG</sequence>
<evidence type="ECO:0000256" key="4">
    <source>
        <dbReference type="RuleBase" id="RU003847"/>
    </source>
</evidence>
<dbReference type="PROSITE" id="PS51831">
    <property type="entry name" value="HD"/>
    <property type="match status" value="1"/>
</dbReference>
<dbReference type="AlphaFoldDB" id="A0AAI9NYZ8"/>
<dbReference type="InterPro" id="IPR007685">
    <property type="entry name" value="RelA_SpoT"/>
</dbReference>
<evidence type="ECO:0000313" key="9">
    <source>
        <dbReference type="Proteomes" id="UP000660047"/>
    </source>
</evidence>